<dbReference type="PROSITE" id="PS50005">
    <property type="entry name" value="TPR"/>
    <property type="match status" value="1"/>
</dbReference>
<dbReference type="Proteomes" id="UP000468990">
    <property type="component" value="Unassembled WGS sequence"/>
</dbReference>
<organism evidence="3 4">
    <name type="scientific">Flavobacterium resistens</name>
    <dbReference type="NCBI Taxonomy" id="443612"/>
    <lineage>
        <taxon>Bacteria</taxon>
        <taxon>Pseudomonadati</taxon>
        <taxon>Bacteroidota</taxon>
        <taxon>Flavobacteriia</taxon>
        <taxon>Flavobacteriales</taxon>
        <taxon>Flavobacteriaceae</taxon>
        <taxon>Flavobacterium</taxon>
    </lineage>
</organism>
<dbReference type="EMBL" id="FXTA01000003">
    <property type="protein sequence ID" value="SMO73122.1"/>
    <property type="molecule type" value="Genomic_DNA"/>
</dbReference>
<dbReference type="OrthoDB" id="1375930at2"/>
<proteinExistence type="predicted"/>
<reference evidence="3 4" key="1">
    <citation type="submission" date="2017-05" db="EMBL/GenBank/DDBJ databases">
        <authorList>
            <person name="Varghese N."/>
            <person name="Submissions S."/>
        </authorList>
    </citation>
    <scope>NUCLEOTIDE SEQUENCE [LARGE SCALE GENOMIC DNA]</scope>
    <source>
        <strain evidence="3 4">DSM 19382</strain>
    </source>
</reference>
<sequence length="203" mass="23401">MKNYSILVFMLFSIKNMAQTDAKIKFQKNKYDLAVSYYKKADFKNALDLFSIASKLKPENELGKESIKKVDALKTILRDEALSHIVGTWKMTGDKPTWVQTDNIEKNEIEEIVEISEEKILFYEMDKKTQIKKMIKAEDLKYYNKDASDAAFSDIILSDGTIWSCLLNKETNVLRVINVAKKTETGVEKITSDNEEAFFVKIK</sequence>
<reference evidence="2 5" key="2">
    <citation type="submission" date="2019-11" db="EMBL/GenBank/DDBJ databases">
        <title>Flavobacterium resistens genome.</title>
        <authorList>
            <person name="Wilson V.M."/>
            <person name="Newman J.D."/>
        </authorList>
    </citation>
    <scope>NUCLEOTIDE SEQUENCE [LARGE SCALE GENOMIC DNA]</scope>
    <source>
        <strain evidence="2 5">DSM 19382</strain>
    </source>
</reference>
<evidence type="ECO:0000256" key="1">
    <source>
        <dbReference type="PROSITE-ProRule" id="PRU00339"/>
    </source>
</evidence>
<protein>
    <submittedName>
        <fullName evidence="3">Uncharacterized protein</fullName>
    </submittedName>
</protein>
<keyword evidence="5" id="KW-1185">Reference proteome</keyword>
<keyword evidence="1" id="KW-0802">TPR repeat</keyword>
<gene>
    <name evidence="2" type="ORF">GJU42_10110</name>
    <name evidence="3" type="ORF">SAMN06265349_103430</name>
</gene>
<dbReference type="RefSeq" id="WP_142451097.1">
    <property type="nucleotide sequence ID" value="NZ_FXTA01000003.1"/>
</dbReference>
<evidence type="ECO:0000313" key="3">
    <source>
        <dbReference type="EMBL" id="SMO73122.1"/>
    </source>
</evidence>
<accession>A0A521DND8</accession>
<evidence type="ECO:0000313" key="2">
    <source>
        <dbReference type="EMBL" id="MRX68310.1"/>
    </source>
</evidence>
<feature type="repeat" description="TPR" evidence="1">
    <location>
        <begin position="27"/>
        <end position="60"/>
    </location>
</feature>
<dbReference type="AlphaFoldDB" id="A0A521DND8"/>
<dbReference type="Proteomes" id="UP000317289">
    <property type="component" value="Unassembled WGS sequence"/>
</dbReference>
<dbReference type="InterPro" id="IPR019734">
    <property type="entry name" value="TPR_rpt"/>
</dbReference>
<evidence type="ECO:0000313" key="4">
    <source>
        <dbReference type="Proteomes" id="UP000317289"/>
    </source>
</evidence>
<dbReference type="EMBL" id="WKKG01000004">
    <property type="protein sequence ID" value="MRX68310.1"/>
    <property type="molecule type" value="Genomic_DNA"/>
</dbReference>
<evidence type="ECO:0000313" key="5">
    <source>
        <dbReference type="Proteomes" id="UP000468990"/>
    </source>
</evidence>
<name>A0A521DND8_9FLAO</name>